<dbReference type="InterPro" id="IPR008979">
    <property type="entry name" value="Galactose-bd-like_sf"/>
</dbReference>
<dbReference type="EMBL" id="JASAOG010000027">
    <property type="protein sequence ID" value="KAK0061992.1"/>
    <property type="molecule type" value="Genomic_DNA"/>
</dbReference>
<dbReference type="Proteomes" id="UP001233172">
    <property type="component" value="Unassembled WGS sequence"/>
</dbReference>
<name>A0AAD8BW66_BIOPF</name>
<keyword evidence="1" id="KW-0472">Membrane</keyword>
<comment type="caution">
    <text evidence="2">The sequence shown here is derived from an EMBL/GenBank/DDBJ whole genome shotgun (WGS) entry which is preliminary data.</text>
</comment>
<evidence type="ECO:0008006" key="4">
    <source>
        <dbReference type="Google" id="ProtNLM"/>
    </source>
</evidence>
<reference evidence="2" key="2">
    <citation type="submission" date="2023-04" db="EMBL/GenBank/DDBJ databases">
        <authorList>
            <person name="Bu L."/>
            <person name="Lu L."/>
            <person name="Laidemitt M.R."/>
            <person name="Zhang S.M."/>
            <person name="Mutuku M."/>
            <person name="Mkoji G."/>
            <person name="Steinauer M."/>
            <person name="Loker E.S."/>
        </authorList>
    </citation>
    <scope>NUCLEOTIDE SEQUENCE</scope>
    <source>
        <strain evidence="2">KasaAsao</strain>
        <tissue evidence="2">Whole Snail</tissue>
    </source>
</reference>
<reference evidence="2" key="1">
    <citation type="journal article" date="2023" name="PLoS Negl. Trop. Dis.">
        <title>A genome sequence for Biomphalaria pfeifferi, the major vector snail for the human-infecting parasite Schistosoma mansoni.</title>
        <authorList>
            <person name="Bu L."/>
            <person name="Lu L."/>
            <person name="Laidemitt M.R."/>
            <person name="Zhang S.M."/>
            <person name="Mutuku M."/>
            <person name="Mkoji G."/>
            <person name="Steinauer M."/>
            <person name="Loker E.S."/>
        </authorList>
    </citation>
    <scope>NUCLEOTIDE SEQUENCE</scope>
    <source>
        <strain evidence="2">KasaAsao</strain>
    </source>
</reference>
<dbReference type="AlphaFoldDB" id="A0AAD8BW66"/>
<organism evidence="2 3">
    <name type="scientific">Biomphalaria pfeifferi</name>
    <name type="common">Bloodfluke planorb</name>
    <name type="synonym">Freshwater snail</name>
    <dbReference type="NCBI Taxonomy" id="112525"/>
    <lineage>
        <taxon>Eukaryota</taxon>
        <taxon>Metazoa</taxon>
        <taxon>Spiralia</taxon>
        <taxon>Lophotrochozoa</taxon>
        <taxon>Mollusca</taxon>
        <taxon>Gastropoda</taxon>
        <taxon>Heterobranchia</taxon>
        <taxon>Euthyneura</taxon>
        <taxon>Panpulmonata</taxon>
        <taxon>Hygrophila</taxon>
        <taxon>Lymnaeoidea</taxon>
        <taxon>Planorbidae</taxon>
        <taxon>Biomphalaria</taxon>
    </lineage>
</organism>
<keyword evidence="3" id="KW-1185">Reference proteome</keyword>
<sequence>MADLKWKFMFAFLCHFSVNGVALFTMEGPTIDYYLVTPSTNTTMVVGICSYGVASNFTLYRVELGEVRQFHEHNELSPYSCGSSYVNLTKRREYALLMSVNHVSVTVMVILGPFKESYMALPVDQWVTEYYVVKKRVGGFILIISERSLTIRIGDFKTPWGQIRLLQLKRLEMHRLGDCDESLERKVDLAFDEIEIHANGKLTSVTGSCPDTKLHRNLAIESVLPQAPEAAEYEYLTFCFLSFSCFATVLSPFSAPFVTIDYRSLISTTYFQKTKKMFKLKQCNIKITSTKFLQVTVYFQSPNQFIYSIQSMSSVIPVSLFTSEYVFAKPKEFHCHTVIVTAPVGVNSFYINDRLISCDIVSLDIFFQNWHIMSWNLSSERSYNAFQDLVHVRTAEGQPFGCYVMGLDLSTSFASSLGPLTFNNLASDDTDTLKVAAINTSVEMVCPTAQKISPGCEGAQSTLPPSCNTTLNMTRGDAWDNDCDGLIDEEMKNDQDDDGDGFNDEDLSKETENGCLPGWFGTNCDKMCRCENLKCLPNGFCKENITCQPDYFGTQCQYKDAVVSAQVSQEEMKFRGQTKCQSSFIAINPLSLTFNTHFRFTWLQIEGVNKESLEDLEIAFGRVNKKPCYTGPCLNRRDIFVQNTTLIVLCTVTSYVCRLKISFSEDDRKRHLCSVYVSKGRNVALRKPATMSSLNFDASGRFSRPLFAADGRKRPYCATTDLEDAESSWQLVFPSMMTINELVISFNVVHSSSEYYTLTFLSERGEVVYNTTSKLTNRSSLIPHTQAFVKSIEISLRNTQVPLSICEFEAYGECAPPLYGPECTEICSITCEDQVCTYDGYCNQCPKGTGGTHCFEGCLSWCGDDEDYDDDRDAPATNTSYLPYHHQTGFRVENFWFYVMMFSLMGCIIWISDVQTPAKKPTHRQQPKPINLKTRFQNEDTPRYVTICISSASTPATSTTGPLDKVNKI</sequence>
<feature type="transmembrane region" description="Helical" evidence="1">
    <location>
        <begin position="895"/>
        <end position="914"/>
    </location>
</feature>
<proteinExistence type="predicted"/>
<evidence type="ECO:0000313" key="3">
    <source>
        <dbReference type="Proteomes" id="UP001233172"/>
    </source>
</evidence>
<gene>
    <name evidence="2" type="ORF">Bpfe_008485</name>
</gene>
<feature type="non-terminal residue" evidence="2">
    <location>
        <position position="969"/>
    </location>
</feature>
<evidence type="ECO:0000313" key="2">
    <source>
        <dbReference type="EMBL" id="KAK0061992.1"/>
    </source>
</evidence>
<accession>A0AAD8BW66</accession>
<dbReference type="SUPFAM" id="SSF49785">
    <property type="entry name" value="Galactose-binding domain-like"/>
    <property type="match status" value="1"/>
</dbReference>
<keyword evidence="1" id="KW-1133">Transmembrane helix</keyword>
<keyword evidence="1" id="KW-0812">Transmembrane</keyword>
<dbReference type="Gene3D" id="2.60.120.260">
    <property type="entry name" value="Galactose-binding domain-like"/>
    <property type="match status" value="1"/>
</dbReference>
<protein>
    <recommendedName>
        <fullName evidence="4">IgGFc-binding protein N-terminal domain-containing protein</fullName>
    </recommendedName>
</protein>
<evidence type="ECO:0000256" key="1">
    <source>
        <dbReference type="SAM" id="Phobius"/>
    </source>
</evidence>